<evidence type="ECO:0000313" key="10">
    <source>
        <dbReference type="EMBL" id="GHD24547.1"/>
    </source>
</evidence>
<dbReference type="InterPro" id="IPR001898">
    <property type="entry name" value="SLC13A/DASS"/>
</dbReference>
<dbReference type="Pfam" id="PF00939">
    <property type="entry name" value="Na_sulph_symp"/>
    <property type="match status" value="1"/>
</dbReference>
<keyword evidence="4 9" id="KW-0812">Transmembrane</keyword>
<feature type="transmembrane region" description="Helical" evidence="9">
    <location>
        <begin position="149"/>
        <end position="171"/>
    </location>
</feature>
<reference evidence="10 11" key="1">
    <citation type="journal article" date="2014" name="Int. J. Syst. Evol. Microbiol.">
        <title>Complete genome sequence of Corynebacterium casei LMG S-19264T (=DSM 44701T), isolated from a smear-ripened cheese.</title>
        <authorList>
            <consortium name="US DOE Joint Genome Institute (JGI-PGF)"/>
            <person name="Walter F."/>
            <person name="Albersmeier A."/>
            <person name="Kalinowski J."/>
            <person name="Ruckert C."/>
        </authorList>
    </citation>
    <scope>NUCLEOTIDE SEQUENCE [LARGE SCALE GENOMIC DNA]</scope>
    <source>
        <strain evidence="10 11">KCTC 19473</strain>
    </source>
</reference>
<proteinExistence type="inferred from homology"/>
<feature type="transmembrane region" description="Helical" evidence="9">
    <location>
        <begin position="367"/>
        <end position="389"/>
    </location>
</feature>
<feature type="transmembrane region" description="Helical" evidence="9">
    <location>
        <begin position="31"/>
        <end position="48"/>
    </location>
</feature>
<feature type="transmembrane region" description="Helical" evidence="9">
    <location>
        <begin position="246"/>
        <end position="269"/>
    </location>
</feature>
<feature type="transmembrane region" description="Helical" evidence="9">
    <location>
        <begin position="303"/>
        <end position="321"/>
    </location>
</feature>
<protein>
    <recommendedName>
        <fullName evidence="3">Sodium-dependent dicarboxylate transporter SdcS</fullName>
    </recommendedName>
    <alternativeName>
        <fullName evidence="7">Na(+)/dicarboxylate symporter</fullName>
    </alternativeName>
</protein>
<evidence type="ECO:0000256" key="2">
    <source>
        <dbReference type="ARBA" id="ARBA00006772"/>
    </source>
</evidence>
<dbReference type="PANTHER" id="PTHR10283">
    <property type="entry name" value="SOLUTE CARRIER FAMILY 13 MEMBER"/>
    <property type="match status" value="1"/>
</dbReference>
<dbReference type="AlphaFoldDB" id="A0A918XCG7"/>
<evidence type="ECO:0000256" key="5">
    <source>
        <dbReference type="ARBA" id="ARBA00022989"/>
    </source>
</evidence>
<feature type="transmembrane region" description="Helical" evidence="9">
    <location>
        <begin position="60"/>
        <end position="80"/>
    </location>
</feature>
<keyword evidence="5 9" id="KW-1133">Transmembrane helix</keyword>
<feature type="transmembrane region" description="Helical" evidence="9">
    <location>
        <begin position="177"/>
        <end position="194"/>
    </location>
</feature>
<feature type="region of interest" description="Disordered" evidence="8">
    <location>
        <begin position="1"/>
        <end position="25"/>
    </location>
</feature>
<feature type="transmembrane region" description="Helical" evidence="9">
    <location>
        <begin position="333"/>
        <end position="355"/>
    </location>
</feature>
<evidence type="ECO:0000256" key="1">
    <source>
        <dbReference type="ARBA" id="ARBA00004141"/>
    </source>
</evidence>
<feature type="transmembrane region" description="Helical" evidence="9">
    <location>
        <begin position="206"/>
        <end position="226"/>
    </location>
</feature>
<comment type="caution">
    <text evidence="10">The sequence shown here is derived from an EMBL/GenBank/DDBJ whole genome shotgun (WGS) entry which is preliminary data.</text>
</comment>
<dbReference type="GO" id="GO:0008514">
    <property type="term" value="F:organic anion transmembrane transporter activity"/>
    <property type="evidence" value="ECO:0007669"/>
    <property type="project" value="UniProtKB-ARBA"/>
</dbReference>
<feature type="transmembrane region" description="Helical" evidence="9">
    <location>
        <begin position="493"/>
        <end position="516"/>
    </location>
</feature>
<feature type="transmembrane region" description="Helical" evidence="9">
    <location>
        <begin position="92"/>
        <end position="112"/>
    </location>
</feature>
<name>A0A918XCG7_9ACTN</name>
<accession>A0A918XCG7</accession>
<keyword evidence="11" id="KW-1185">Reference proteome</keyword>
<evidence type="ECO:0000256" key="7">
    <source>
        <dbReference type="ARBA" id="ARBA00031174"/>
    </source>
</evidence>
<dbReference type="PANTHER" id="PTHR10283:SF82">
    <property type="entry name" value="SOLUTE CARRIER FAMILY 13 MEMBER 2"/>
    <property type="match status" value="1"/>
</dbReference>
<dbReference type="NCBIfam" id="TIGR00785">
    <property type="entry name" value="dass"/>
    <property type="match status" value="1"/>
</dbReference>
<gene>
    <name evidence="10" type="ORF">GCM10007147_20720</name>
</gene>
<dbReference type="EMBL" id="BMXL01000008">
    <property type="protein sequence ID" value="GHD24547.1"/>
    <property type="molecule type" value="Genomic_DNA"/>
</dbReference>
<keyword evidence="6 9" id="KW-0472">Membrane</keyword>
<dbReference type="GO" id="GO:0005886">
    <property type="term" value="C:plasma membrane"/>
    <property type="evidence" value="ECO:0007669"/>
    <property type="project" value="TreeGrafter"/>
</dbReference>
<feature type="transmembrane region" description="Helical" evidence="9">
    <location>
        <begin position="118"/>
        <end position="137"/>
    </location>
</feature>
<dbReference type="RefSeq" id="WP_193517832.1">
    <property type="nucleotide sequence ID" value="NZ_BMXL01000008.1"/>
</dbReference>
<dbReference type="GO" id="GO:1905039">
    <property type="term" value="P:carboxylic acid transmembrane transport"/>
    <property type="evidence" value="ECO:0007669"/>
    <property type="project" value="UniProtKB-ARBA"/>
</dbReference>
<comment type="similarity">
    <text evidence="2">Belongs to the SLC13A/DASS transporter (TC 2.A.47) family. NADC subfamily.</text>
</comment>
<evidence type="ECO:0000256" key="8">
    <source>
        <dbReference type="SAM" id="MobiDB-lite"/>
    </source>
</evidence>
<evidence type="ECO:0000256" key="9">
    <source>
        <dbReference type="SAM" id="Phobius"/>
    </source>
</evidence>
<evidence type="ECO:0000256" key="3">
    <source>
        <dbReference type="ARBA" id="ARBA00020150"/>
    </source>
</evidence>
<comment type="subcellular location">
    <subcellularLocation>
        <location evidence="1">Membrane</location>
        <topology evidence="1">Multi-pass membrane protein</topology>
    </subcellularLocation>
</comment>
<sequence>MATQTRAEVPEASSSTQEGQPSNSGWTRSKIVGLVLGPLLAATVYFLLPEMPMEIGDGETAPSANGSAVAAVTAWIAVWWATEAIPIPATSLLPLVLFPVLLDGVAVGDVAPSYGSDTIFLFMGGFILALAMQKWNLHKRIALTIVSKVGSNTAGLVGGFMIATGFISMWVSNTATAVMMLPVGLSVITVIAQFRNGRTDANFATALMLGIAYSASIGSVATLIGTPPNVLMVGYLNDVHGMSIGFGQWMLVGVPLAVVFLLVAWFVLVKLCFRPEVKKVEGAQELIRDELQKMGRMGRGEKLVLLVFAIAAFSWIFVPVLADTELIGGALPWLASIEDAVVAMYVAVALFLIPVDRHTRLLDWDTAVKLPWGILLLFGGGLALSAQFTESGLSEWIGSQVSVLAGVPTWVLVLAVAGLVLALTELTSNTATAATFLPILGGVAVGMEVDLLVLIVPAVLAATMAFMLPVATPPNAIAFGSGYVNIGQMLKGGVWLNLVALAMIVGTMYGLVGWALGVNV</sequence>
<evidence type="ECO:0000256" key="6">
    <source>
        <dbReference type="ARBA" id="ARBA00023136"/>
    </source>
</evidence>
<evidence type="ECO:0000256" key="4">
    <source>
        <dbReference type="ARBA" id="ARBA00022692"/>
    </source>
</evidence>
<evidence type="ECO:0000313" key="11">
    <source>
        <dbReference type="Proteomes" id="UP000654947"/>
    </source>
</evidence>
<dbReference type="Proteomes" id="UP000654947">
    <property type="component" value="Unassembled WGS sequence"/>
</dbReference>
<feature type="transmembrane region" description="Helical" evidence="9">
    <location>
        <begin position="401"/>
        <end position="423"/>
    </location>
</feature>
<organism evidence="10 11">
    <name type="scientific">Nocardiopsis kunsanensis</name>
    <dbReference type="NCBI Taxonomy" id="141693"/>
    <lineage>
        <taxon>Bacteria</taxon>
        <taxon>Bacillati</taxon>
        <taxon>Actinomycetota</taxon>
        <taxon>Actinomycetes</taxon>
        <taxon>Streptosporangiales</taxon>
        <taxon>Nocardiopsidaceae</taxon>
        <taxon>Nocardiopsis</taxon>
    </lineage>
</organism>